<dbReference type="PANTHER" id="PTHR13027:SF7">
    <property type="entry name" value="VACUOLAR FUSION PROTEIN MON1 HOMOLOG"/>
    <property type="match status" value="1"/>
</dbReference>
<organism evidence="7 8">
    <name type="scientific">Meloidogyne enterolobii</name>
    <name type="common">Root-knot nematode worm</name>
    <name type="synonym">Meloidogyne mayaguensis</name>
    <dbReference type="NCBI Taxonomy" id="390850"/>
    <lineage>
        <taxon>Eukaryota</taxon>
        <taxon>Metazoa</taxon>
        <taxon>Ecdysozoa</taxon>
        <taxon>Nematoda</taxon>
        <taxon>Chromadorea</taxon>
        <taxon>Rhabditida</taxon>
        <taxon>Tylenchina</taxon>
        <taxon>Tylenchomorpha</taxon>
        <taxon>Tylenchoidea</taxon>
        <taxon>Meloidogynidae</taxon>
        <taxon>Meloidogyninae</taxon>
        <taxon>Meloidogyne</taxon>
    </lineage>
</organism>
<comment type="function">
    <text evidence="2">Plays an important role in membrane trafficking through the secretory apparatus.</text>
</comment>
<feature type="transmembrane region" description="Helical" evidence="3">
    <location>
        <begin position="139"/>
        <end position="157"/>
    </location>
</feature>
<evidence type="ECO:0000313" key="8">
    <source>
        <dbReference type="Proteomes" id="UP000580250"/>
    </source>
</evidence>
<reference evidence="7 8" key="1">
    <citation type="submission" date="2020-08" db="EMBL/GenBank/DDBJ databases">
        <authorList>
            <person name="Koutsovoulos G."/>
            <person name="Danchin GJ E."/>
        </authorList>
    </citation>
    <scope>NUCLEOTIDE SEQUENCE [LARGE SCALE GENOMIC DNA]</scope>
</reference>
<evidence type="ECO:0000259" key="6">
    <source>
        <dbReference type="Pfam" id="PF19038"/>
    </source>
</evidence>
<dbReference type="InterPro" id="IPR004353">
    <property type="entry name" value="Mon1"/>
</dbReference>
<dbReference type="GO" id="GO:0035658">
    <property type="term" value="C:Mon1-Ccz1 complex"/>
    <property type="evidence" value="ECO:0007669"/>
    <property type="project" value="TreeGrafter"/>
</dbReference>
<protein>
    <recommendedName>
        <fullName evidence="2">Vacuolar fusion protein MON1 homolog</fullName>
    </recommendedName>
</protein>
<dbReference type="InterPro" id="IPR043971">
    <property type="entry name" value="FUZ/MON1/HPS1_longin_2"/>
</dbReference>
<proteinExistence type="inferred from homology"/>
<dbReference type="PANTHER" id="PTHR13027">
    <property type="entry name" value="SAND PROTEIN-RELATED"/>
    <property type="match status" value="1"/>
</dbReference>
<dbReference type="OrthoDB" id="272411at2759"/>
<dbReference type="AlphaFoldDB" id="A0A6V7UBF5"/>
<feature type="domain" description="FUZ/MON1/HPS1 third Longin" evidence="6">
    <location>
        <begin position="339"/>
        <end position="443"/>
    </location>
</feature>
<dbReference type="Proteomes" id="UP000580250">
    <property type="component" value="Unassembled WGS sequence"/>
</dbReference>
<name>A0A6V7UBF5_MELEN</name>
<feature type="domain" description="FUZ/MON1/HPS1 second Longin" evidence="5">
    <location>
        <begin position="210"/>
        <end position="301"/>
    </location>
</feature>
<keyword evidence="3" id="KW-0472">Membrane</keyword>
<dbReference type="InterPro" id="IPR043972">
    <property type="entry name" value="FUZ/MON1/HPS1_longin_1"/>
</dbReference>
<dbReference type="GO" id="GO:0006623">
    <property type="term" value="P:protein targeting to vacuole"/>
    <property type="evidence" value="ECO:0007669"/>
    <property type="project" value="UniProtKB-UniRule"/>
</dbReference>
<dbReference type="Pfam" id="PF19037">
    <property type="entry name" value="Fuz_longin_2"/>
    <property type="match status" value="1"/>
</dbReference>
<dbReference type="EMBL" id="CAJEWN010000046">
    <property type="protein sequence ID" value="CAD2150736.1"/>
    <property type="molecule type" value="Genomic_DNA"/>
</dbReference>
<dbReference type="Pfam" id="PF19038">
    <property type="entry name" value="Fuz_longin_3"/>
    <property type="match status" value="1"/>
</dbReference>
<dbReference type="InterPro" id="IPR043970">
    <property type="entry name" value="FUZ/MON1/HPS1_longin_3"/>
</dbReference>
<dbReference type="Pfam" id="PF19036">
    <property type="entry name" value="Fuz_longin_1"/>
    <property type="match status" value="1"/>
</dbReference>
<evidence type="ECO:0000256" key="3">
    <source>
        <dbReference type="SAM" id="Phobius"/>
    </source>
</evidence>
<evidence type="ECO:0000256" key="1">
    <source>
        <dbReference type="ARBA" id="ARBA00008968"/>
    </source>
</evidence>
<evidence type="ECO:0000313" key="7">
    <source>
        <dbReference type="EMBL" id="CAD2150736.1"/>
    </source>
</evidence>
<gene>
    <name evidence="7" type="ORF">MENT_LOCUS10141</name>
</gene>
<keyword evidence="3" id="KW-0812">Transmembrane</keyword>
<evidence type="ECO:0000259" key="4">
    <source>
        <dbReference type="Pfam" id="PF19036"/>
    </source>
</evidence>
<evidence type="ECO:0000259" key="5">
    <source>
        <dbReference type="Pfam" id="PF19037"/>
    </source>
</evidence>
<comment type="similarity">
    <text evidence="1 2">Belongs to the MON1/SAND family.</text>
</comment>
<accession>A0A6V7UBF5</accession>
<feature type="domain" description="FUZ/MON1/HPS1 first Longin" evidence="4">
    <location>
        <begin position="28"/>
        <end position="145"/>
    </location>
</feature>
<keyword evidence="3" id="KW-1133">Transmembrane helix</keyword>
<evidence type="ECO:0000256" key="2">
    <source>
        <dbReference type="RuleBase" id="RU367048"/>
    </source>
</evidence>
<dbReference type="PRINTS" id="PR01546">
    <property type="entry name" value="YEAST73DUF"/>
</dbReference>
<dbReference type="GO" id="GO:0032510">
    <property type="term" value="P:endosome to lysosome transport via multivesicular body sorting pathway"/>
    <property type="evidence" value="ECO:0007669"/>
    <property type="project" value="TreeGrafter"/>
</dbReference>
<comment type="caution">
    <text evidence="7">The sequence shown here is derived from an EMBL/GenBank/DDBJ whole genome shotgun (WGS) entry which is preliminary data.</text>
</comment>
<sequence>MQYCNNNGSDDEDDQKCLATTTPFDGQVLILSESGKPIFYSKGDEDEICSFFGVISIIVQRYHSLGNEDGRDSLLSIQRRDLFFQFLYRSPLILCLVSRQPCNLHIQLDTIYNQIISMFSRKMLREYYQKRGSNFDIRSLFGIFFNCFIKIFFYFLYGIDKRVEACKKGFNEDPAILYGFRILPLLPTDRDFLVQTMGNIINELCPNVVAFGLLIAHRQLVALVRFKRLNLDAPDFNTIVNLIECHKANMIHSDHQFPFCLPKFDPNQFLYAYISYLWEGTGPCLVLLSITNSDYEKLTQIRPKLEENISSYKYNTRLVSALSNPEGFCLQENIKWAEQLWHFIYKNTSNTQDPTQVCCSTPKKPFISYQELILLYNGYTKLADLLRKSGGGIKMLFQMLERYVLFAWITTSFELYCTFSPFTSQKKAMEIAERLLHVLRKEEKRVLFSCSPAILVG</sequence>